<reference evidence="2 3" key="1">
    <citation type="journal article" date="2015" name="BMC Genomics">
        <title>Insights from the genome of Ophiocordyceps polyrhachis-furcata to pathogenicity and host specificity in insect fungi.</title>
        <authorList>
            <person name="Wichadakul D."/>
            <person name="Kobmoo N."/>
            <person name="Ingsriswang S."/>
            <person name="Tangphatsornruang S."/>
            <person name="Chantasingh D."/>
            <person name="Luangsa-ard J.J."/>
            <person name="Eurwilaichitr L."/>
        </authorList>
    </citation>
    <scope>NUCLEOTIDE SEQUENCE [LARGE SCALE GENOMIC DNA]</scope>
    <source>
        <strain evidence="2 3">BCC 54312</strain>
    </source>
</reference>
<evidence type="ECO:0000313" key="2">
    <source>
        <dbReference type="EMBL" id="RCI15392.1"/>
    </source>
</evidence>
<dbReference type="OrthoDB" id="4936413at2759"/>
<dbReference type="AlphaFoldDB" id="A0A367LMA9"/>
<name>A0A367LMA9_9HYPO</name>
<feature type="region of interest" description="Disordered" evidence="1">
    <location>
        <begin position="133"/>
        <end position="186"/>
    </location>
</feature>
<evidence type="ECO:0000313" key="3">
    <source>
        <dbReference type="Proteomes" id="UP000253664"/>
    </source>
</evidence>
<feature type="compositionally biased region" description="Basic and acidic residues" evidence="1">
    <location>
        <begin position="354"/>
        <end position="367"/>
    </location>
</feature>
<feature type="compositionally biased region" description="Basic and acidic residues" evidence="1">
    <location>
        <begin position="413"/>
        <end position="436"/>
    </location>
</feature>
<feature type="compositionally biased region" description="Low complexity" evidence="1">
    <location>
        <begin position="140"/>
        <end position="152"/>
    </location>
</feature>
<feature type="compositionally biased region" description="Acidic residues" evidence="1">
    <location>
        <begin position="546"/>
        <end position="558"/>
    </location>
</feature>
<proteinExistence type="predicted"/>
<feature type="region of interest" description="Disordered" evidence="1">
    <location>
        <begin position="413"/>
        <end position="516"/>
    </location>
</feature>
<feature type="compositionally biased region" description="Basic and acidic residues" evidence="1">
    <location>
        <begin position="697"/>
        <end position="715"/>
    </location>
</feature>
<comment type="caution">
    <text evidence="2">The sequence shown here is derived from an EMBL/GenBank/DDBJ whole genome shotgun (WGS) entry which is preliminary data.</text>
</comment>
<feature type="compositionally biased region" description="Pro residues" evidence="1">
    <location>
        <begin position="680"/>
        <end position="692"/>
    </location>
</feature>
<feature type="compositionally biased region" description="Acidic residues" evidence="1">
    <location>
        <begin position="652"/>
        <end position="662"/>
    </location>
</feature>
<evidence type="ECO:0000256" key="1">
    <source>
        <dbReference type="SAM" id="MobiDB-lite"/>
    </source>
</evidence>
<sequence length="752" mass="82770">MSFVLHGIISNRTRGNPPYSFALHPVDDLMAPNGNHRSPAVRQGIRTPSSAPPGLVVSNGPRTRVRRAKKTCRDVVMVSLGRLVSSLATRLKTAADKNRLTGPVSSPILRPGLRSSRSAGFMPRRWYMKLTSCPRPMPVSSDGATSSRASRSAGKEGSFSSRDGREPEAIPLFDLKVPTRRPETSTSKERIVRVCHSYGEDLSSRTRCRKCGHDFCVKCVVKISVDETRASDDGQATDKADFFSVSTVREPQGRQALPETPKTQQPAKTGSTVRNNPFVVADQKARASASTPQTVPFARDAVRPRQLSDCVPRRFMDRTSDVEPEEEEEEAGSGEDRRHSICCAAARQNRSVRRSGDEAEERHVPGKERHRGIRTLRRLRQHAEELHAAASTETRGGNSSSRSDEPLWTEAVHDLEQDERPPSLRVKQREKPHSLEDDVTVPLPLAPRPHTLERDDVFGQSRQSREEAQGSDQSVVVVVVQPESLSRPAPDPQQAAAAGPHQDMSSLTGFPQHRRGTNLCLPAQEREAWPQLKKVDRGPVTAAAVVEEEEEEEEEEGGDGSQMWKLKPHKTSDDSPVPTPPAQWRQLLSKTRSAPSDRRHRETCSFCEPSATEGAESRDDAPTPVPTTPAMMPAALRVRQVERSLARRQAQEEEGEDGDEDPLPGAWKTESASLDDVARMPPPSPPPPPPPPVDEEPTTRRDAAVGADDGERGGGRGEVAYDDDLLGVTVVVHFRGREDVVLRATRSMTELH</sequence>
<feature type="compositionally biased region" description="Acidic residues" evidence="1">
    <location>
        <begin position="322"/>
        <end position="333"/>
    </location>
</feature>
<protein>
    <submittedName>
        <fullName evidence="2">Uncharacterized protein</fullName>
    </submittedName>
</protein>
<dbReference type="EMBL" id="LKCN02000003">
    <property type="protein sequence ID" value="RCI15392.1"/>
    <property type="molecule type" value="Genomic_DNA"/>
</dbReference>
<keyword evidence="3" id="KW-1185">Reference proteome</keyword>
<organism evidence="2 3">
    <name type="scientific">Ophiocordyceps polyrhachis-furcata BCC 54312</name>
    <dbReference type="NCBI Taxonomy" id="1330021"/>
    <lineage>
        <taxon>Eukaryota</taxon>
        <taxon>Fungi</taxon>
        <taxon>Dikarya</taxon>
        <taxon>Ascomycota</taxon>
        <taxon>Pezizomycotina</taxon>
        <taxon>Sordariomycetes</taxon>
        <taxon>Hypocreomycetidae</taxon>
        <taxon>Hypocreales</taxon>
        <taxon>Ophiocordycipitaceae</taxon>
        <taxon>Ophiocordyceps</taxon>
    </lineage>
</organism>
<dbReference type="Proteomes" id="UP000253664">
    <property type="component" value="Unassembled WGS sequence"/>
</dbReference>
<dbReference type="STRING" id="1330021.A0A367LMA9"/>
<feature type="compositionally biased region" description="Basic and acidic residues" evidence="1">
    <location>
        <begin position="450"/>
        <end position="468"/>
    </location>
</feature>
<feature type="compositionally biased region" description="Low complexity" evidence="1">
    <location>
        <begin position="492"/>
        <end position="502"/>
    </location>
</feature>
<accession>A0A367LMA9</accession>
<feature type="region of interest" description="Disordered" evidence="1">
    <location>
        <begin position="249"/>
        <end position="275"/>
    </location>
</feature>
<feature type="compositionally biased region" description="Basic and acidic residues" evidence="1">
    <location>
        <begin position="639"/>
        <end position="651"/>
    </location>
</feature>
<feature type="compositionally biased region" description="Polar residues" evidence="1">
    <location>
        <begin position="261"/>
        <end position="275"/>
    </location>
</feature>
<feature type="compositionally biased region" description="Basic and acidic residues" evidence="1">
    <location>
        <begin position="311"/>
        <end position="321"/>
    </location>
</feature>
<feature type="region of interest" description="Disordered" evidence="1">
    <location>
        <begin position="531"/>
        <end position="720"/>
    </location>
</feature>
<gene>
    <name evidence="2" type="ORF">L249_6614</name>
</gene>
<feature type="region of interest" description="Disordered" evidence="1">
    <location>
        <begin position="309"/>
        <end position="374"/>
    </location>
</feature>